<comment type="caution">
    <text evidence="1">The sequence shown here is derived from an EMBL/GenBank/DDBJ whole genome shotgun (WGS) entry which is preliminary data.</text>
</comment>
<feature type="non-terminal residue" evidence="1">
    <location>
        <position position="1"/>
    </location>
</feature>
<dbReference type="AlphaFoldDB" id="A0A9Q0XIZ2"/>
<evidence type="ECO:0000313" key="2">
    <source>
        <dbReference type="Proteomes" id="UP001142489"/>
    </source>
</evidence>
<name>A0A9Q0XIZ2_9SAUR</name>
<keyword evidence="2" id="KW-1185">Reference proteome</keyword>
<protein>
    <submittedName>
        <fullName evidence="1">Uncharacterized protein</fullName>
    </submittedName>
</protein>
<dbReference type="EMBL" id="JAPFRF010000011">
    <property type="protein sequence ID" value="KAJ7316818.1"/>
    <property type="molecule type" value="Genomic_DNA"/>
</dbReference>
<sequence>FIFWVTKFAAHSAWGVNLGLRAQVVVEWRGHQGWSWDRFMDLVLLGCSQLPFEILVIHLSDNDLAQKMGKALIQQIIADLSSLKQQFLRLQFLWSAIIPRKVWQVARDPRLIDWASREVNREVKQAVAAGLGSVVEHPLIRVECSKL</sequence>
<evidence type="ECO:0000313" key="1">
    <source>
        <dbReference type="EMBL" id="KAJ7316818.1"/>
    </source>
</evidence>
<dbReference type="Proteomes" id="UP001142489">
    <property type="component" value="Unassembled WGS sequence"/>
</dbReference>
<accession>A0A9Q0XIZ2</accession>
<organism evidence="1 2">
    <name type="scientific">Phrynocephalus forsythii</name>
    <dbReference type="NCBI Taxonomy" id="171643"/>
    <lineage>
        <taxon>Eukaryota</taxon>
        <taxon>Metazoa</taxon>
        <taxon>Chordata</taxon>
        <taxon>Craniata</taxon>
        <taxon>Vertebrata</taxon>
        <taxon>Euteleostomi</taxon>
        <taxon>Lepidosauria</taxon>
        <taxon>Squamata</taxon>
        <taxon>Bifurcata</taxon>
        <taxon>Unidentata</taxon>
        <taxon>Episquamata</taxon>
        <taxon>Toxicofera</taxon>
        <taxon>Iguania</taxon>
        <taxon>Acrodonta</taxon>
        <taxon>Agamidae</taxon>
        <taxon>Agaminae</taxon>
        <taxon>Phrynocephalus</taxon>
    </lineage>
</organism>
<proteinExistence type="predicted"/>
<reference evidence="1" key="1">
    <citation type="journal article" date="2023" name="DNA Res.">
        <title>Chromosome-level genome assembly of Phrynocephalus forsythii using third-generation DNA sequencing and Hi-C analysis.</title>
        <authorList>
            <person name="Qi Y."/>
            <person name="Zhao W."/>
            <person name="Zhao Y."/>
            <person name="Niu C."/>
            <person name="Cao S."/>
            <person name="Zhang Y."/>
        </authorList>
    </citation>
    <scope>NUCLEOTIDE SEQUENCE</scope>
    <source>
        <tissue evidence="1">Muscle</tissue>
    </source>
</reference>
<gene>
    <name evidence="1" type="ORF">JRQ81_002980</name>
</gene>